<proteinExistence type="predicted"/>
<protein>
    <submittedName>
        <fullName evidence="1">Uncharacterized protein</fullName>
    </submittedName>
</protein>
<evidence type="ECO:0000313" key="1">
    <source>
        <dbReference type="EMBL" id="KHF98527.1"/>
    </source>
</evidence>
<gene>
    <name evidence="1" type="ORF">F383_37895</name>
</gene>
<keyword evidence="2" id="KW-1185">Reference proteome</keyword>
<comment type="caution">
    <text evidence="1">The sequence shown here is derived from an EMBL/GenBank/DDBJ whole genome shotgun (WGS) entry which is preliminary data.</text>
</comment>
<evidence type="ECO:0000313" key="2">
    <source>
        <dbReference type="Proteomes" id="UP000032142"/>
    </source>
</evidence>
<name>A0A0B0M8U9_GOSAR</name>
<dbReference type="Proteomes" id="UP000032142">
    <property type="component" value="Unassembled WGS sequence"/>
</dbReference>
<reference evidence="2" key="1">
    <citation type="submission" date="2014-09" db="EMBL/GenBank/DDBJ databases">
        <authorList>
            <person name="Mudge J."/>
            <person name="Ramaraj T."/>
            <person name="Lindquist I.E."/>
            <person name="Bharti A.K."/>
            <person name="Sundararajan A."/>
            <person name="Cameron C.T."/>
            <person name="Woodward J.E."/>
            <person name="May G.D."/>
            <person name="Brubaker C."/>
            <person name="Broadhvest J."/>
            <person name="Wilkins T.A."/>
        </authorList>
    </citation>
    <scope>NUCLEOTIDE SEQUENCE</scope>
    <source>
        <strain evidence="2">cv. AKA8401</strain>
    </source>
</reference>
<dbReference type="EMBL" id="JRRC01042468">
    <property type="protein sequence ID" value="KHF98527.1"/>
    <property type="molecule type" value="Genomic_DNA"/>
</dbReference>
<accession>A0A0B0M8U9</accession>
<sequence length="52" mass="6194">MIYKNDLARMGNPLISIIKRIQPRQVFLWMIEPPEEYMCTMDLAQTDNPIRV</sequence>
<organism evidence="1 2">
    <name type="scientific">Gossypium arboreum</name>
    <name type="common">Tree cotton</name>
    <name type="synonym">Gossypium nanking</name>
    <dbReference type="NCBI Taxonomy" id="29729"/>
    <lineage>
        <taxon>Eukaryota</taxon>
        <taxon>Viridiplantae</taxon>
        <taxon>Streptophyta</taxon>
        <taxon>Embryophyta</taxon>
        <taxon>Tracheophyta</taxon>
        <taxon>Spermatophyta</taxon>
        <taxon>Magnoliopsida</taxon>
        <taxon>eudicotyledons</taxon>
        <taxon>Gunneridae</taxon>
        <taxon>Pentapetalae</taxon>
        <taxon>rosids</taxon>
        <taxon>malvids</taxon>
        <taxon>Malvales</taxon>
        <taxon>Malvaceae</taxon>
        <taxon>Malvoideae</taxon>
        <taxon>Gossypium</taxon>
    </lineage>
</organism>
<dbReference type="AlphaFoldDB" id="A0A0B0M8U9"/>